<evidence type="ECO:0000313" key="2">
    <source>
        <dbReference type="EMBL" id="KAF7406938.1"/>
    </source>
</evidence>
<organism evidence="2 3">
    <name type="scientific">Vespula pensylvanica</name>
    <name type="common">Western yellow jacket</name>
    <name type="synonym">Wasp</name>
    <dbReference type="NCBI Taxonomy" id="30213"/>
    <lineage>
        <taxon>Eukaryota</taxon>
        <taxon>Metazoa</taxon>
        <taxon>Ecdysozoa</taxon>
        <taxon>Arthropoda</taxon>
        <taxon>Hexapoda</taxon>
        <taxon>Insecta</taxon>
        <taxon>Pterygota</taxon>
        <taxon>Neoptera</taxon>
        <taxon>Endopterygota</taxon>
        <taxon>Hymenoptera</taxon>
        <taxon>Apocrita</taxon>
        <taxon>Aculeata</taxon>
        <taxon>Vespoidea</taxon>
        <taxon>Vespidae</taxon>
        <taxon>Vespinae</taxon>
        <taxon>Vespula</taxon>
    </lineage>
</organism>
<name>A0A834NGU8_VESPE</name>
<dbReference type="EMBL" id="JACSDY010000015">
    <property type="protein sequence ID" value="KAF7406938.1"/>
    <property type="molecule type" value="Genomic_DNA"/>
</dbReference>
<sequence>MSKSECNRRSVVSKVENNIARFGRVENLHRICDKQLESEQHPPNERDSPFGVARKNDRYPQPQFPPPIPPPLSHRKCPDRIHECFITHYDVPREHHKSQGTDNDSLMIFGDDDDGSGGDGGGDAVAALLHREKQACN</sequence>
<protein>
    <submittedName>
        <fullName evidence="2">Uncharacterized protein</fullName>
    </submittedName>
</protein>
<keyword evidence="3" id="KW-1185">Reference proteome</keyword>
<proteinExistence type="predicted"/>
<evidence type="ECO:0000256" key="1">
    <source>
        <dbReference type="SAM" id="MobiDB-lite"/>
    </source>
</evidence>
<gene>
    <name evidence="2" type="ORF">H0235_014594</name>
</gene>
<dbReference type="Proteomes" id="UP000600918">
    <property type="component" value="Unassembled WGS sequence"/>
</dbReference>
<feature type="region of interest" description="Disordered" evidence="1">
    <location>
        <begin position="34"/>
        <end position="75"/>
    </location>
</feature>
<accession>A0A834NGU8</accession>
<feature type="compositionally biased region" description="Basic and acidic residues" evidence="1">
    <location>
        <begin position="34"/>
        <end position="58"/>
    </location>
</feature>
<reference evidence="2" key="1">
    <citation type="journal article" date="2020" name="G3 (Bethesda)">
        <title>High-Quality Assemblies for Three Invasive Social Wasps from the &lt;i&gt;Vespula&lt;/i&gt; Genus.</title>
        <authorList>
            <person name="Harrop T.W.R."/>
            <person name="Guhlin J."/>
            <person name="McLaughlin G.M."/>
            <person name="Permina E."/>
            <person name="Stockwell P."/>
            <person name="Gilligan J."/>
            <person name="Le Lec M.F."/>
            <person name="Gruber M.A.M."/>
            <person name="Quinn O."/>
            <person name="Lovegrove M."/>
            <person name="Duncan E.J."/>
            <person name="Remnant E.J."/>
            <person name="Van Eeckhoven J."/>
            <person name="Graham B."/>
            <person name="Knapp R.A."/>
            <person name="Langford K.W."/>
            <person name="Kronenberg Z."/>
            <person name="Press M.O."/>
            <person name="Eacker S.M."/>
            <person name="Wilson-Rankin E.E."/>
            <person name="Purcell J."/>
            <person name="Lester P.J."/>
            <person name="Dearden P.K."/>
        </authorList>
    </citation>
    <scope>NUCLEOTIDE SEQUENCE</scope>
    <source>
        <strain evidence="2">Volc-1</strain>
    </source>
</reference>
<feature type="compositionally biased region" description="Pro residues" evidence="1">
    <location>
        <begin position="62"/>
        <end position="72"/>
    </location>
</feature>
<dbReference type="AlphaFoldDB" id="A0A834NGU8"/>
<comment type="caution">
    <text evidence="2">The sequence shown here is derived from an EMBL/GenBank/DDBJ whole genome shotgun (WGS) entry which is preliminary data.</text>
</comment>
<evidence type="ECO:0000313" key="3">
    <source>
        <dbReference type="Proteomes" id="UP000600918"/>
    </source>
</evidence>